<keyword evidence="3" id="KW-1185">Reference proteome</keyword>
<evidence type="ECO:0000313" key="2">
    <source>
        <dbReference type="EMBL" id="EPD32599.1"/>
    </source>
</evidence>
<dbReference type="STRING" id="883161.HMPREF9306_01298"/>
<evidence type="ECO:0000259" key="1">
    <source>
        <dbReference type="Pfam" id="PF12728"/>
    </source>
</evidence>
<gene>
    <name evidence="2" type="ORF">HMPREF9306_01298</name>
</gene>
<dbReference type="InterPro" id="IPR010093">
    <property type="entry name" value="SinI_DNA-bd"/>
</dbReference>
<dbReference type="SUPFAM" id="SSF46955">
    <property type="entry name" value="Putative DNA-binding domain"/>
    <property type="match status" value="1"/>
</dbReference>
<dbReference type="GO" id="GO:0003677">
    <property type="term" value="F:DNA binding"/>
    <property type="evidence" value="ECO:0007669"/>
    <property type="project" value="InterPro"/>
</dbReference>
<accession>S2WXV2</accession>
<dbReference type="AlphaFoldDB" id="S2WXV2"/>
<dbReference type="InterPro" id="IPR041657">
    <property type="entry name" value="HTH_17"/>
</dbReference>
<organism evidence="2 3">
    <name type="scientific">Propionimicrobium lymphophilum ACS-093-V-SCH5</name>
    <dbReference type="NCBI Taxonomy" id="883161"/>
    <lineage>
        <taxon>Bacteria</taxon>
        <taxon>Bacillati</taxon>
        <taxon>Actinomycetota</taxon>
        <taxon>Actinomycetes</taxon>
        <taxon>Propionibacteriales</taxon>
        <taxon>Propionibacteriaceae</taxon>
        <taxon>Propionimicrobium</taxon>
    </lineage>
</organism>
<dbReference type="Pfam" id="PF12728">
    <property type="entry name" value="HTH_17"/>
    <property type="match status" value="1"/>
</dbReference>
<dbReference type="EMBL" id="AGZR01000008">
    <property type="protein sequence ID" value="EPD32599.1"/>
    <property type="molecule type" value="Genomic_DNA"/>
</dbReference>
<dbReference type="OrthoDB" id="3789406at2"/>
<dbReference type="InterPro" id="IPR009061">
    <property type="entry name" value="DNA-bd_dom_put_sf"/>
</dbReference>
<proteinExistence type="predicted"/>
<comment type="caution">
    <text evidence="2">The sequence shown here is derived from an EMBL/GenBank/DDBJ whole genome shotgun (WGS) entry which is preliminary data.</text>
</comment>
<name>S2WXV2_9ACTN</name>
<sequence>MPKKDLNIQQAADLLGVSVKTIRRHISNGNIKAYKFGRLIRIKPEDLKTGYREIPNAKTLNGKRA</sequence>
<dbReference type="Gene3D" id="1.10.1660.10">
    <property type="match status" value="1"/>
</dbReference>
<dbReference type="NCBIfam" id="TIGR01764">
    <property type="entry name" value="excise"/>
    <property type="match status" value="1"/>
</dbReference>
<evidence type="ECO:0000313" key="3">
    <source>
        <dbReference type="Proteomes" id="UP000014417"/>
    </source>
</evidence>
<dbReference type="RefSeq" id="WP_016456126.1">
    <property type="nucleotide sequence ID" value="NZ_KE150269.1"/>
</dbReference>
<dbReference type="Proteomes" id="UP000014417">
    <property type="component" value="Unassembled WGS sequence"/>
</dbReference>
<protein>
    <submittedName>
        <fullName evidence="2">Excisionase family DNA binding domain-containing protein</fullName>
    </submittedName>
</protein>
<reference evidence="2 3" key="1">
    <citation type="submission" date="2013-04" db="EMBL/GenBank/DDBJ databases">
        <title>The Genome Sequence of Propionimicrobium lymphophilum ACS-093-V-SCH5.</title>
        <authorList>
            <consortium name="The Broad Institute Genomics Platform"/>
            <person name="Earl A."/>
            <person name="Ward D."/>
            <person name="Feldgarden M."/>
            <person name="Gevers D."/>
            <person name="Saerens B."/>
            <person name="Vaneechoutte M."/>
            <person name="Walker B."/>
            <person name="Young S."/>
            <person name="Zeng Q."/>
            <person name="Gargeya S."/>
            <person name="Fitzgerald M."/>
            <person name="Haas B."/>
            <person name="Abouelleil A."/>
            <person name="Allen A.W."/>
            <person name="Alvarado L."/>
            <person name="Arachchi H.M."/>
            <person name="Berlin A.M."/>
            <person name="Chapman S.B."/>
            <person name="Gainer-Dewar J."/>
            <person name="Goldberg J."/>
            <person name="Griggs A."/>
            <person name="Gujja S."/>
            <person name="Hansen M."/>
            <person name="Howarth C."/>
            <person name="Imamovic A."/>
            <person name="Ireland A."/>
            <person name="Larimer J."/>
            <person name="McCowan C."/>
            <person name="Murphy C."/>
            <person name="Pearson M."/>
            <person name="Poon T.W."/>
            <person name="Priest M."/>
            <person name="Roberts A."/>
            <person name="Saif S."/>
            <person name="Shea T."/>
            <person name="Sisk P."/>
            <person name="Sykes S."/>
            <person name="Wortman J."/>
            <person name="Nusbaum C."/>
            <person name="Birren B."/>
        </authorList>
    </citation>
    <scope>NUCLEOTIDE SEQUENCE [LARGE SCALE GENOMIC DNA]</scope>
    <source>
        <strain evidence="2 3">ACS-093-V-SCH5</strain>
    </source>
</reference>
<dbReference type="HOGENOM" id="CLU_191453_1_1_11"/>
<feature type="domain" description="Helix-turn-helix" evidence="1">
    <location>
        <begin position="6"/>
        <end position="48"/>
    </location>
</feature>